<reference evidence="2 3" key="1">
    <citation type="submission" date="2021-02" db="EMBL/GenBank/DDBJ databases">
        <title>Porcisia hertigi Genome sequencing and assembly.</title>
        <authorList>
            <person name="Almutairi H."/>
            <person name="Gatherer D."/>
        </authorList>
    </citation>
    <scope>NUCLEOTIDE SEQUENCE [LARGE SCALE GENOMIC DNA]</scope>
    <source>
        <strain evidence="2 3">C119</strain>
    </source>
</reference>
<dbReference type="RefSeq" id="XP_067757841.1">
    <property type="nucleotide sequence ID" value="XM_067901815.1"/>
</dbReference>
<dbReference type="GeneID" id="94291892"/>
<dbReference type="Proteomes" id="UP000674318">
    <property type="component" value="Unassembled WGS sequence"/>
</dbReference>
<keyword evidence="3" id="KW-1185">Reference proteome</keyword>
<dbReference type="KEGG" id="phet:94291892"/>
<dbReference type="InterPro" id="IPR006816">
    <property type="entry name" value="ELMO_dom"/>
</dbReference>
<protein>
    <recommendedName>
        <fullName evidence="1">ELMO domain-containing protein</fullName>
    </recommendedName>
</protein>
<accession>A0A836IX81</accession>
<gene>
    <name evidence="2" type="ORF">JKF63_05861</name>
</gene>
<proteinExistence type="predicted"/>
<dbReference type="PANTHER" id="PTHR12771">
    <property type="entry name" value="ENGULFMENT AND CELL MOTILITY"/>
    <property type="match status" value="1"/>
</dbReference>
<evidence type="ECO:0000313" key="2">
    <source>
        <dbReference type="EMBL" id="KAG5507115.1"/>
    </source>
</evidence>
<evidence type="ECO:0000313" key="3">
    <source>
        <dbReference type="Proteomes" id="UP000674318"/>
    </source>
</evidence>
<feature type="domain" description="ELMO" evidence="1">
    <location>
        <begin position="127"/>
        <end position="305"/>
    </location>
</feature>
<dbReference type="Pfam" id="PF04727">
    <property type="entry name" value="ELMO_CED12"/>
    <property type="match status" value="1"/>
</dbReference>
<dbReference type="PROSITE" id="PS51335">
    <property type="entry name" value="ELMO"/>
    <property type="match status" value="1"/>
</dbReference>
<dbReference type="EMBL" id="JAFJZO010000019">
    <property type="protein sequence ID" value="KAG5507115.1"/>
    <property type="molecule type" value="Genomic_DNA"/>
</dbReference>
<dbReference type="AlphaFoldDB" id="A0A836IX81"/>
<organism evidence="2 3">
    <name type="scientific">Porcisia hertigi</name>
    <dbReference type="NCBI Taxonomy" id="2761500"/>
    <lineage>
        <taxon>Eukaryota</taxon>
        <taxon>Discoba</taxon>
        <taxon>Euglenozoa</taxon>
        <taxon>Kinetoplastea</taxon>
        <taxon>Metakinetoplastina</taxon>
        <taxon>Trypanosomatida</taxon>
        <taxon>Trypanosomatidae</taxon>
        <taxon>Leishmaniinae</taxon>
        <taxon>Porcisia</taxon>
    </lineage>
</organism>
<evidence type="ECO:0000259" key="1">
    <source>
        <dbReference type="PROSITE" id="PS51335"/>
    </source>
</evidence>
<dbReference type="OrthoDB" id="67155at2759"/>
<dbReference type="InterPro" id="IPR050868">
    <property type="entry name" value="ELMO_domain-containing"/>
</dbReference>
<dbReference type="PANTHER" id="PTHR12771:SF56">
    <property type="entry name" value="CED-12"/>
    <property type="match status" value="1"/>
</dbReference>
<name>A0A836IX81_9TRYP</name>
<sequence>MRQRKGAPVSAAQSTFSLHTPAPVDISDSVCSAQQNSAMDVRGDSHQAADTATAGVETNLVQRRADQLEETNNSLCYWSQLIWLKAMRVMPRGLIRCLAPSLPPHYEVMLSRIRERYGYPYSAERECDVELLGRLWNGHNRVMFAPDALAFSAETHSVSDRWKAMGFQGPDPSTDFRGAGIFGLVQLVYLVERYPQQWSEILTHDFLAAAAGLNVTLRLSTLLGINFSFNQFSASILSTYSACEARVQLCRFIFDSNSDVSVQRLCEVYCFTMRLLHYRWMRSTRNIMEFNQLLDKVYAELERLLYFSSTLEDLCSRL</sequence>
<comment type="caution">
    <text evidence="2">The sequence shown here is derived from an EMBL/GenBank/DDBJ whole genome shotgun (WGS) entry which is preliminary data.</text>
</comment>